<evidence type="ECO:0000256" key="2">
    <source>
        <dbReference type="ARBA" id="ARBA00022723"/>
    </source>
</evidence>
<dbReference type="InterPro" id="IPR015797">
    <property type="entry name" value="NUDIX_hydrolase-like_dom_sf"/>
</dbReference>
<proteinExistence type="predicted"/>
<dbReference type="InterPro" id="IPR047198">
    <property type="entry name" value="DDP-like_NUDIX"/>
</dbReference>
<evidence type="ECO:0000259" key="5">
    <source>
        <dbReference type="PROSITE" id="PS51462"/>
    </source>
</evidence>
<keyword evidence="7" id="KW-1185">Reference proteome</keyword>
<sequence>MASRPDWCFNQAGGLPYFDEAGQPRVVLVTSRSAKKWIFPKGIIDPGETDRTTAQKEALEEAGVIGSVVGDALGSYEQAKWGGVAQITIFPLLCTSVLDDWEDFGARQRQVLSLEDAIKIVHEPLRPVLQELERALADGAVPIQPLR</sequence>
<accession>A0A5C5VE38</accession>
<dbReference type="Gene3D" id="3.90.79.10">
    <property type="entry name" value="Nucleoside Triphosphate Pyrophosphohydrolase"/>
    <property type="match status" value="1"/>
</dbReference>
<dbReference type="RefSeq" id="WP_146564173.1">
    <property type="nucleotide sequence ID" value="NZ_SIHJ01000001.1"/>
</dbReference>
<organism evidence="6 7">
    <name type="scientific">Posidoniimonas corsicana</name>
    <dbReference type="NCBI Taxonomy" id="1938618"/>
    <lineage>
        <taxon>Bacteria</taxon>
        <taxon>Pseudomonadati</taxon>
        <taxon>Planctomycetota</taxon>
        <taxon>Planctomycetia</taxon>
        <taxon>Pirellulales</taxon>
        <taxon>Lacipirellulaceae</taxon>
        <taxon>Posidoniimonas</taxon>
    </lineage>
</organism>
<dbReference type="CDD" id="cd04666">
    <property type="entry name" value="NUDIX_DIPP2_like_Nudt4"/>
    <property type="match status" value="1"/>
</dbReference>
<gene>
    <name evidence="6" type="ORF">KOR34_18310</name>
</gene>
<dbReference type="PROSITE" id="PS51462">
    <property type="entry name" value="NUDIX"/>
    <property type="match status" value="1"/>
</dbReference>
<evidence type="ECO:0000313" key="7">
    <source>
        <dbReference type="Proteomes" id="UP000316714"/>
    </source>
</evidence>
<dbReference type="GO" id="GO:0046872">
    <property type="term" value="F:metal ion binding"/>
    <property type="evidence" value="ECO:0007669"/>
    <property type="project" value="UniProtKB-KW"/>
</dbReference>
<evidence type="ECO:0000256" key="3">
    <source>
        <dbReference type="ARBA" id="ARBA00022801"/>
    </source>
</evidence>
<keyword evidence="4" id="KW-0460">Magnesium</keyword>
<dbReference type="OrthoDB" id="276477at2"/>
<comment type="cofactor">
    <cofactor evidence="1">
        <name>Mg(2+)</name>
        <dbReference type="ChEBI" id="CHEBI:18420"/>
    </cofactor>
</comment>
<evidence type="ECO:0000313" key="6">
    <source>
        <dbReference type="EMBL" id="TWT36886.1"/>
    </source>
</evidence>
<keyword evidence="3" id="KW-0378">Hydrolase</keyword>
<dbReference type="PANTHER" id="PTHR12629:SF0">
    <property type="entry name" value="DIPHOSPHOINOSITOL-POLYPHOSPHATE DIPHOSPHATASE"/>
    <property type="match status" value="1"/>
</dbReference>
<feature type="domain" description="Nudix hydrolase" evidence="5">
    <location>
        <begin position="8"/>
        <end position="134"/>
    </location>
</feature>
<dbReference type="PANTHER" id="PTHR12629">
    <property type="entry name" value="DIPHOSPHOINOSITOL POLYPHOSPHATE PHOSPHOHYDROLASE"/>
    <property type="match status" value="1"/>
</dbReference>
<evidence type="ECO:0000256" key="1">
    <source>
        <dbReference type="ARBA" id="ARBA00001946"/>
    </source>
</evidence>
<dbReference type="GO" id="GO:0005737">
    <property type="term" value="C:cytoplasm"/>
    <property type="evidence" value="ECO:0007669"/>
    <property type="project" value="TreeGrafter"/>
</dbReference>
<name>A0A5C5VE38_9BACT</name>
<dbReference type="Pfam" id="PF00293">
    <property type="entry name" value="NUDIX"/>
    <property type="match status" value="1"/>
</dbReference>
<dbReference type="GO" id="GO:0016462">
    <property type="term" value="F:pyrophosphatase activity"/>
    <property type="evidence" value="ECO:0007669"/>
    <property type="project" value="InterPro"/>
</dbReference>
<reference evidence="6 7" key="1">
    <citation type="submission" date="2019-02" db="EMBL/GenBank/DDBJ databases">
        <title>Deep-cultivation of Planctomycetes and their phenomic and genomic characterization uncovers novel biology.</title>
        <authorList>
            <person name="Wiegand S."/>
            <person name="Jogler M."/>
            <person name="Boedeker C."/>
            <person name="Pinto D."/>
            <person name="Vollmers J."/>
            <person name="Rivas-Marin E."/>
            <person name="Kohn T."/>
            <person name="Peeters S.H."/>
            <person name="Heuer A."/>
            <person name="Rast P."/>
            <person name="Oberbeckmann S."/>
            <person name="Bunk B."/>
            <person name="Jeske O."/>
            <person name="Meyerdierks A."/>
            <person name="Storesund J.E."/>
            <person name="Kallscheuer N."/>
            <person name="Luecker S."/>
            <person name="Lage O.M."/>
            <person name="Pohl T."/>
            <person name="Merkel B.J."/>
            <person name="Hornburger P."/>
            <person name="Mueller R.-W."/>
            <person name="Bruemmer F."/>
            <person name="Labrenz M."/>
            <person name="Spormann A.M."/>
            <person name="Op Den Camp H."/>
            <person name="Overmann J."/>
            <person name="Amann R."/>
            <person name="Jetten M.S.M."/>
            <person name="Mascher T."/>
            <person name="Medema M.H."/>
            <person name="Devos D.P."/>
            <person name="Kaster A.-K."/>
            <person name="Ovreas L."/>
            <person name="Rohde M."/>
            <person name="Galperin M.Y."/>
            <person name="Jogler C."/>
        </authorList>
    </citation>
    <scope>NUCLEOTIDE SEQUENCE [LARGE SCALE GENOMIC DNA]</scope>
    <source>
        <strain evidence="6 7">KOR34</strain>
    </source>
</reference>
<protein>
    <submittedName>
        <fullName evidence="6">NUDIX domain protein</fullName>
    </submittedName>
</protein>
<dbReference type="SUPFAM" id="SSF55811">
    <property type="entry name" value="Nudix"/>
    <property type="match status" value="1"/>
</dbReference>
<dbReference type="InterPro" id="IPR000086">
    <property type="entry name" value="NUDIX_hydrolase_dom"/>
</dbReference>
<keyword evidence="2" id="KW-0479">Metal-binding</keyword>
<dbReference type="AlphaFoldDB" id="A0A5C5VE38"/>
<dbReference type="Proteomes" id="UP000316714">
    <property type="component" value="Unassembled WGS sequence"/>
</dbReference>
<comment type="caution">
    <text evidence="6">The sequence shown here is derived from an EMBL/GenBank/DDBJ whole genome shotgun (WGS) entry which is preliminary data.</text>
</comment>
<evidence type="ECO:0000256" key="4">
    <source>
        <dbReference type="ARBA" id="ARBA00022842"/>
    </source>
</evidence>
<dbReference type="EMBL" id="SIHJ01000001">
    <property type="protein sequence ID" value="TWT36886.1"/>
    <property type="molecule type" value="Genomic_DNA"/>
</dbReference>